<accession>A0ABU0WLG0</accession>
<protein>
    <submittedName>
        <fullName evidence="3">DUF1837 domain-containing protein</fullName>
    </submittedName>
</protein>
<sequence length="330" mass="37409">MPADEHSMTDLSYVQTALAALEYDYTKLAPRIRTLDHSVTCNCEGVVLRLHYPAFRQGLATMQELVDTIFHFITPFCLPRSDVTSVKDLYGKVSVDEFTIKYEKLSEEARSLFKRANKTTNRNGEAGELLLYLLTEWVLEAPQIIAKMSLKTNRAMPVHGADGVHARYCSESSRLFLYWGESKIYSDVGDAISEAMKSIIESLDPEKMKHELDLMKRNIGFTGFSEVARKAFLDFLDPFCENYNERHDIITCLIGFDFDAYANINAAKGNDSEKEFVELAKLHIAKLSPRVARAMTTAGLVGRPIELFFFPVPSVKDFRDLFQAKIGWAE</sequence>
<gene>
    <name evidence="3" type="ORF">QSG27_20405</name>
</gene>
<keyword evidence="4" id="KW-1185">Reference proteome</keyword>
<dbReference type="InterPro" id="IPR014976">
    <property type="entry name" value="AbpA_HamA_C"/>
</dbReference>
<evidence type="ECO:0000313" key="3">
    <source>
        <dbReference type="EMBL" id="MDQ2105074.1"/>
    </source>
</evidence>
<comment type="caution">
    <text evidence="3">The sequence shown here is derived from an EMBL/GenBank/DDBJ whole genome shotgun (WGS) entry which is preliminary data.</text>
</comment>
<name>A0ABU0WLG0_9PROT</name>
<organism evidence="3 4">
    <name type="scientific">Azospirillum isscasi</name>
    <dbReference type="NCBI Taxonomy" id="3053926"/>
    <lineage>
        <taxon>Bacteria</taxon>
        <taxon>Pseudomonadati</taxon>
        <taxon>Pseudomonadota</taxon>
        <taxon>Alphaproteobacteria</taxon>
        <taxon>Rhodospirillales</taxon>
        <taxon>Azospirillaceae</taxon>
        <taxon>Azospirillum</taxon>
    </lineage>
</organism>
<feature type="domain" description="Anti-bacteriophage protein A/HamA C-terminal" evidence="2">
    <location>
        <begin position="42"/>
        <end position="326"/>
    </location>
</feature>
<dbReference type="EMBL" id="JAUJFI010000119">
    <property type="protein sequence ID" value="MDQ2105074.1"/>
    <property type="molecule type" value="Genomic_DNA"/>
</dbReference>
<evidence type="ECO:0000313" key="4">
    <source>
        <dbReference type="Proteomes" id="UP001227317"/>
    </source>
</evidence>
<dbReference type="Proteomes" id="UP001227317">
    <property type="component" value="Unassembled WGS sequence"/>
</dbReference>
<evidence type="ECO:0000259" key="2">
    <source>
        <dbReference type="Pfam" id="PF08878"/>
    </source>
</evidence>
<keyword evidence="1" id="KW-0175">Coiled coil</keyword>
<evidence type="ECO:0000256" key="1">
    <source>
        <dbReference type="SAM" id="Coils"/>
    </source>
</evidence>
<proteinExistence type="predicted"/>
<dbReference type="Pfam" id="PF08878">
    <property type="entry name" value="HamA"/>
    <property type="match status" value="1"/>
</dbReference>
<reference evidence="3 4" key="1">
    <citation type="submission" date="2023-06" db="EMBL/GenBank/DDBJ databases">
        <title>Azospirillum isscasensis sp.nov, a bacterium isolated from rhizosphere soil of rice.</title>
        <authorList>
            <person name="Wang H."/>
        </authorList>
    </citation>
    <scope>NUCLEOTIDE SEQUENCE [LARGE SCALE GENOMIC DNA]</scope>
    <source>
        <strain evidence="3 4">C340-1</strain>
    </source>
</reference>
<feature type="coiled-coil region" evidence="1">
    <location>
        <begin position="95"/>
        <end position="122"/>
    </location>
</feature>